<dbReference type="PANTHER" id="PTHR13000:SF0">
    <property type="entry name" value="NUCLEOPORIN P54"/>
    <property type="match status" value="1"/>
</dbReference>
<evidence type="ECO:0000259" key="5">
    <source>
        <dbReference type="Pfam" id="PF13874"/>
    </source>
</evidence>
<proteinExistence type="predicted"/>
<dbReference type="GO" id="GO:0044613">
    <property type="term" value="C:nuclear pore central transport channel"/>
    <property type="evidence" value="ECO:0007669"/>
    <property type="project" value="TreeGrafter"/>
</dbReference>
<organism evidence="6 7">
    <name type="scientific">Galdieria sulphuraria</name>
    <name type="common">Red alga</name>
    <dbReference type="NCBI Taxonomy" id="130081"/>
    <lineage>
        <taxon>Eukaryota</taxon>
        <taxon>Rhodophyta</taxon>
        <taxon>Bangiophyceae</taxon>
        <taxon>Galdieriales</taxon>
        <taxon>Galdieriaceae</taxon>
        <taxon>Galdieria</taxon>
    </lineage>
</organism>
<keyword evidence="3" id="KW-0539">Nucleus</keyword>
<gene>
    <name evidence="6" type="ORF">Gasu_20890</name>
</gene>
<dbReference type="RefSeq" id="XP_005707150.1">
    <property type="nucleotide sequence ID" value="XM_005707093.1"/>
</dbReference>
<evidence type="ECO:0000256" key="3">
    <source>
        <dbReference type="ARBA" id="ARBA00023242"/>
    </source>
</evidence>
<dbReference type="GO" id="GO:0017056">
    <property type="term" value="F:structural constituent of nuclear pore"/>
    <property type="evidence" value="ECO:0007669"/>
    <property type="project" value="TreeGrafter"/>
</dbReference>
<feature type="region of interest" description="Disordered" evidence="4">
    <location>
        <begin position="42"/>
        <end position="66"/>
    </location>
</feature>
<dbReference type="KEGG" id="gsl:Gasu_20890"/>
<dbReference type="InterPro" id="IPR024864">
    <property type="entry name" value="Nup54/Nup57/Nup44"/>
</dbReference>
<dbReference type="STRING" id="130081.M2X2L9"/>
<dbReference type="OrthoDB" id="6162375at2759"/>
<dbReference type="eggNOG" id="KOG3091">
    <property type="taxonomic scope" value="Eukaryota"/>
</dbReference>
<accession>M2X2L9</accession>
<keyword evidence="2" id="KW-0813">Transport</keyword>
<protein>
    <submittedName>
        <fullName evidence="6">Nucleoporin P54</fullName>
    </submittedName>
</protein>
<dbReference type="Pfam" id="PF13874">
    <property type="entry name" value="Nup54"/>
    <property type="match status" value="1"/>
</dbReference>
<dbReference type="PANTHER" id="PTHR13000">
    <property type="entry name" value="NUCLEOPORIN P54"/>
    <property type="match status" value="1"/>
</dbReference>
<comment type="subcellular location">
    <subcellularLocation>
        <location evidence="1">Nucleus</location>
    </subcellularLocation>
</comment>
<evidence type="ECO:0000256" key="1">
    <source>
        <dbReference type="ARBA" id="ARBA00004123"/>
    </source>
</evidence>
<dbReference type="Gramene" id="EME30630">
    <property type="protein sequence ID" value="EME30630"/>
    <property type="gene ID" value="Gasu_20890"/>
</dbReference>
<dbReference type="Proteomes" id="UP000030680">
    <property type="component" value="Unassembled WGS sequence"/>
</dbReference>
<evidence type="ECO:0000313" key="7">
    <source>
        <dbReference type="Proteomes" id="UP000030680"/>
    </source>
</evidence>
<dbReference type="GO" id="GO:0006607">
    <property type="term" value="P:NLS-bearing protein import into nucleus"/>
    <property type="evidence" value="ECO:0007669"/>
    <property type="project" value="TreeGrafter"/>
</dbReference>
<dbReference type="GO" id="GO:0006999">
    <property type="term" value="P:nuclear pore organization"/>
    <property type="evidence" value="ECO:0007669"/>
    <property type="project" value="TreeGrafter"/>
</dbReference>
<evidence type="ECO:0000256" key="2">
    <source>
        <dbReference type="ARBA" id="ARBA00022448"/>
    </source>
</evidence>
<dbReference type="GO" id="GO:0036228">
    <property type="term" value="P:protein localization to nuclear inner membrane"/>
    <property type="evidence" value="ECO:0007669"/>
    <property type="project" value="TreeGrafter"/>
</dbReference>
<sequence>MFGSVAATQTTSMGPFSTSSLFTSPNSTANLPSTGWSQPTYNNSFGMTQNIQPNPPTLGTSNFPSVSGGQNYATSYPINSLNQLPDIQQMKEAFNLQSSSCRFRYIFYNASTMAATVAQQVPQGMDSTLWEQIQRNNPDPSRLVPVQLSGFDELQTRIQQQSTRVQEHLQALTGIENILSECSDIERTQCALKLAEFRNRYYTLFRRLVQFIGRVWCLLSRGRALRIEENQMKDALEALQRRVSSPGELHDKLADLIELFRTNISLQKFNELHKQTSLRKESLERIYRVISKQQEGLDLLLQVSYQLESDLNILADGLKSLVSNAMA</sequence>
<feature type="domain" description="Nucleoporin Nup54 alpha-helical" evidence="5">
    <location>
        <begin position="122"/>
        <end position="257"/>
    </location>
</feature>
<dbReference type="EMBL" id="KB454498">
    <property type="protein sequence ID" value="EME30630.1"/>
    <property type="molecule type" value="Genomic_DNA"/>
</dbReference>
<dbReference type="AlphaFoldDB" id="M2X2L9"/>
<evidence type="ECO:0000256" key="4">
    <source>
        <dbReference type="SAM" id="MobiDB-lite"/>
    </source>
</evidence>
<reference evidence="7" key="1">
    <citation type="journal article" date="2013" name="Science">
        <title>Gene transfer from bacteria and archaea facilitated evolution of an extremophilic eukaryote.</title>
        <authorList>
            <person name="Schonknecht G."/>
            <person name="Chen W.H."/>
            <person name="Ternes C.M."/>
            <person name="Barbier G.G."/>
            <person name="Shrestha R.P."/>
            <person name="Stanke M."/>
            <person name="Brautigam A."/>
            <person name="Baker B.J."/>
            <person name="Banfield J.F."/>
            <person name="Garavito R.M."/>
            <person name="Carr K."/>
            <person name="Wilkerson C."/>
            <person name="Rensing S.A."/>
            <person name="Gagneul D."/>
            <person name="Dickenson N.E."/>
            <person name="Oesterhelt C."/>
            <person name="Lercher M.J."/>
            <person name="Weber A.P."/>
        </authorList>
    </citation>
    <scope>NUCLEOTIDE SEQUENCE [LARGE SCALE GENOMIC DNA]</scope>
    <source>
        <strain evidence="7">074W</strain>
    </source>
</reference>
<evidence type="ECO:0000313" key="6">
    <source>
        <dbReference type="EMBL" id="EME30630.1"/>
    </source>
</evidence>
<name>M2X2L9_GALSU</name>
<dbReference type="InterPro" id="IPR025712">
    <property type="entry name" value="Nup54_alpha-helical_dom"/>
</dbReference>
<dbReference type="GeneID" id="17089347"/>
<keyword evidence="7" id="KW-1185">Reference proteome</keyword>
<dbReference type="OMA" id="SCVFKHY"/>